<keyword evidence="7" id="KW-1005">Bacterial flagellum biogenesis</keyword>
<dbReference type="GO" id="GO:0006935">
    <property type="term" value="P:chemotaxis"/>
    <property type="evidence" value="ECO:0007669"/>
    <property type="project" value="UniProtKB-KW"/>
</dbReference>
<comment type="caution">
    <text evidence="12">The sequence shown here is derived from an EMBL/GenBank/DDBJ whole genome shotgun (WGS) entry which is preliminary data.</text>
</comment>
<evidence type="ECO:0000256" key="1">
    <source>
        <dbReference type="ARBA" id="ARBA00004413"/>
    </source>
</evidence>
<protein>
    <recommendedName>
        <fullName evidence="3">Flagellar FliJ protein</fullName>
    </recommendedName>
</protein>
<dbReference type="GO" id="GO:0009288">
    <property type="term" value="C:bacterial-type flagellum"/>
    <property type="evidence" value="ECO:0007669"/>
    <property type="project" value="InterPro"/>
</dbReference>
<keyword evidence="5" id="KW-1003">Cell membrane</keyword>
<evidence type="ECO:0000313" key="12">
    <source>
        <dbReference type="EMBL" id="MPV39204.1"/>
    </source>
</evidence>
<dbReference type="InterPro" id="IPR012823">
    <property type="entry name" value="Flagell_FliJ"/>
</dbReference>
<keyword evidence="9" id="KW-0472">Membrane</keyword>
<dbReference type="InterPro" id="IPR053716">
    <property type="entry name" value="Flag_assembly_chemotaxis_eff"/>
</dbReference>
<reference evidence="12 13" key="1">
    <citation type="submission" date="2019-10" db="EMBL/GenBank/DDBJ databases">
        <title>Georgenia wutianyii sp. nov. and Georgenia yuyongxinii sp. nov. isolated from plateau pika (Ochotona curzoniae) in the Qinghai-Tibet plateau of China.</title>
        <authorList>
            <person name="Tian Z."/>
        </authorList>
    </citation>
    <scope>NUCLEOTIDE SEQUENCE [LARGE SCALE GENOMIC DNA]</scope>
    <source>
        <strain evidence="12 13">JCM 19765</strain>
    </source>
</reference>
<dbReference type="EMBL" id="WHPC01000204">
    <property type="protein sequence ID" value="MPV39204.1"/>
    <property type="molecule type" value="Genomic_DNA"/>
</dbReference>
<dbReference type="GO" id="GO:0005886">
    <property type="term" value="C:plasma membrane"/>
    <property type="evidence" value="ECO:0007669"/>
    <property type="project" value="UniProtKB-SubCell"/>
</dbReference>
<dbReference type="GO" id="GO:0071973">
    <property type="term" value="P:bacterial-type flagellum-dependent cell motility"/>
    <property type="evidence" value="ECO:0007669"/>
    <property type="project" value="InterPro"/>
</dbReference>
<dbReference type="Gene3D" id="1.10.287.1700">
    <property type="match status" value="1"/>
</dbReference>
<keyword evidence="10" id="KW-1006">Bacterial flagellum protein export</keyword>
<comment type="similarity">
    <text evidence="2">Belongs to the FliJ family.</text>
</comment>
<keyword evidence="13" id="KW-1185">Reference proteome</keyword>
<dbReference type="AlphaFoldDB" id="A0A6N7EVN7"/>
<evidence type="ECO:0000256" key="2">
    <source>
        <dbReference type="ARBA" id="ARBA00010004"/>
    </source>
</evidence>
<gene>
    <name evidence="12" type="ORF">GB881_19585</name>
</gene>
<evidence type="ECO:0000256" key="9">
    <source>
        <dbReference type="ARBA" id="ARBA00023136"/>
    </source>
</evidence>
<dbReference type="GO" id="GO:0044781">
    <property type="term" value="P:bacterial-type flagellum organization"/>
    <property type="evidence" value="ECO:0007669"/>
    <property type="project" value="UniProtKB-KW"/>
</dbReference>
<sequence length="83" mass="9058">WRVSVATRAARSAAVADAQAGAAAATAEEVRAQGEWSTARQRSTTLEKLAEKHRTAVTEAENHSEQLTLDELAVQRATRQEER</sequence>
<keyword evidence="8" id="KW-0653">Protein transport</keyword>
<accession>A0A6N7EVN7</accession>
<name>A0A6N7EVN7_9MICO</name>
<dbReference type="Proteomes" id="UP000437709">
    <property type="component" value="Unassembled WGS sequence"/>
</dbReference>
<feature type="region of interest" description="Disordered" evidence="11">
    <location>
        <begin position="57"/>
        <end position="83"/>
    </location>
</feature>
<feature type="non-terminal residue" evidence="12">
    <location>
        <position position="1"/>
    </location>
</feature>
<evidence type="ECO:0000256" key="10">
    <source>
        <dbReference type="ARBA" id="ARBA00023225"/>
    </source>
</evidence>
<keyword evidence="4" id="KW-0813">Transport</keyword>
<evidence type="ECO:0000256" key="8">
    <source>
        <dbReference type="ARBA" id="ARBA00022927"/>
    </source>
</evidence>
<proteinExistence type="inferred from homology"/>
<evidence type="ECO:0000256" key="7">
    <source>
        <dbReference type="ARBA" id="ARBA00022795"/>
    </source>
</evidence>
<evidence type="ECO:0000256" key="5">
    <source>
        <dbReference type="ARBA" id="ARBA00022475"/>
    </source>
</evidence>
<keyword evidence="6" id="KW-0145">Chemotaxis</keyword>
<evidence type="ECO:0000256" key="11">
    <source>
        <dbReference type="SAM" id="MobiDB-lite"/>
    </source>
</evidence>
<dbReference type="RefSeq" id="WP_193721671.1">
    <property type="nucleotide sequence ID" value="NZ_WHPC01000204.1"/>
</dbReference>
<evidence type="ECO:0000256" key="4">
    <source>
        <dbReference type="ARBA" id="ARBA00022448"/>
    </source>
</evidence>
<evidence type="ECO:0000256" key="6">
    <source>
        <dbReference type="ARBA" id="ARBA00022500"/>
    </source>
</evidence>
<organism evidence="12 13">
    <name type="scientific">Georgenia subflava</name>
    <dbReference type="NCBI Taxonomy" id="1622177"/>
    <lineage>
        <taxon>Bacteria</taxon>
        <taxon>Bacillati</taxon>
        <taxon>Actinomycetota</taxon>
        <taxon>Actinomycetes</taxon>
        <taxon>Micrococcales</taxon>
        <taxon>Bogoriellaceae</taxon>
        <taxon>Georgenia</taxon>
    </lineage>
</organism>
<evidence type="ECO:0000256" key="3">
    <source>
        <dbReference type="ARBA" id="ARBA00020392"/>
    </source>
</evidence>
<comment type="subcellular location">
    <subcellularLocation>
        <location evidence="1">Cell membrane</location>
        <topology evidence="1">Peripheral membrane protein</topology>
        <orientation evidence="1">Cytoplasmic side</orientation>
    </subcellularLocation>
</comment>
<dbReference type="Pfam" id="PF02050">
    <property type="entry name" value="FliJ"/>
    <property type="match status" value="1"/>
</dbReference>
<dbReference type="GO" id="GO:0015031">
    <property type="term" value="P:protein transport"/>
    <property type="evidence" value="ECO:0007669"/>
    <property type="project" value="UniProtKB-KW"/>
</dbReference>
<evidence type="ECO:0000313" key="13">
    <source>
        <dbReference type="Proteomes" id="UP000437709"/>
    </source>
</evidence>